<sequence>MATTIDQQVTLDEALVPSTKRLRIGISNFILPSDVQSKESTIQVVYDVLRNSPSLSALKWTPERAFLIWKHLERCY</sequence>
<protein>
    <submittedName>
        <fullName evidence="1">Uncharacterized protein</fullName>
    </submittedName>
</protein>
<feature type="non-terminal residue" evidence="1">
    <location>
        <position position="76"/>
    </location>
</feature>
<accession>A0A699L9Q2</accession>
<comment type="caution">
    <text evidence="1">The sequence shown here is derived from an EMBL/GenBank/DDBJ whole genome shotgun (WGS) entry which is preliminary data.</text>
</comment>
<gene>
    <name evidence="1" type="ORF">Tci_704299</name>
</gene>
<evidence type="ECO:0000313" key="1">
    <source>
        <dbReference type="EMBL" id="GFB32328.1"/>
    </source>
</evidence>
<organism evidence="1">
    <name type="scientific">Tanacetum cinerariifolium</name>
    <name type="common">Dalmatian daisy</name>
    <name type="synonym">Chrysanthemum cinerariifolium</name>
    <dbReference type="NCBI Taxonomy" id="118510"/>
    <lineage>
        <taxon>Eukaryota</taxon>
        <taxon>Viridiplantae</taxon>
        <taxon>Streptophyta</taxon>
        <taxon>Embryophyta</taxon>
        <taxon>Tracheophyta</taxon>
        <taxon>Spermatophyta</taxon>
        <taxon>Magnoliopsida</taxon>
        <taxon>eudicotyledons</taxon>
        <taxon>Gunneridae</taxon>
        <taxon>Pentapetalae</taxon>
        <taxon>asterids</taxon>
        <taxon>campanulids</taxon>
        <taxon>Asterales</taxon>
        <taxon>Asteraceae</taxon>
        <taxon>Asteroideae</taxon>
        <taxon>Anthemideae</taxon>
        <taxon>Anthemidinae</taxon>
        <taxon>Tanacetum</taxon>
    </lineage>
</organism>
<dbReference type="EMBL" id="BKCJ010601943">
    <property type="protein sequence ID" value="GFB32328.1"/>
    <property type="molecule type" value="Genomic_DNA"/>
</dbReference>
<name>A0A699L9Q2_TANCI</name>
<proteinExistence type="predicted"/>
<dbReference type="AlphaFoldDB" id="A0A699L9Q2"/>
<reference evidence="1" key="1">
    <citation type="journal article" date="2019" name="Sci. Rep.">
        <title>Draft genome of Tanacetum cinerariifolium, the natural source of mosquito coil.</title>
        <authorList>
            <person name="Yamashiro T."/>
            <person name="Shiraishi A."/>
            <person name="Satake H."/>
            <person name="Nakayama K."/>
        </authorList>
    </citation>
    <scope>NUCLEOTIDE SEQUENCE</scope>
</reference>